<dbReference type="InterPro" id="IPR008972">
    <property type="entry name" value="Cupredoxin"/>
</dbReference>
<evidence type="ECO:0000313" key="1">
    <source>
        <dbReference type="EMBL" id="CAE6740143.1"/>
    </source>
</evidence>
<dbReference type="Proteomes" id="UP000675880">
    <property type="component" value="Unassembled WGS sequence"/>
</dbReference>
<keyword evidence="2" id="KW-1185">Reference proteome</keyword>
<evidence type="ECO:0000313" key="2">
    <source>
        <dbReference type="Proteomes" id="UP000675880"/>
    </source>
</evidence>
<accession>A0ABN7LAM8</accession>
<reference evidence="1 2" key="1">
    <citation type="submission" date="2021-02" db="EMBL/GenBank/DDBJ databases">
        <authorList>
            <person name="Han P."/>
        </authorList>
    </citation>
    <scope>NUCLEOTIDE SEQUENCE [LARGE SCALE GENOMIC DNA]</scope>
    <source>
        <strain evidence="1">Candidatus Nitrospira sp. ZN2</strain>
    </source>
</reference>
<proteinExistence type="predicted"/>
<protein>
    <recommendedName>
        <fullName evidence="3">EfeO-type cupredoxin-like domain-containing protein</fullName>
    </recommendedName>
</protein>
<dbReference type="Gene3D" id="2.60.40.420">
    <property type="entry name" value="Cupredoxins - blue copper proteins"/>
    <property type="match status" value="1"/>
</dbReference>
<evidence type="ECO:0008006" key="3">
    <source>
        <dbReference type="Google" id="ProtNLM"/>
    </source>
</evidence>
<dbReference type="RefSeq" id="WP_213041991.1">
    <property type="nucleotide sequence ID" value="NZ_CAJNBJ010000005.1"/>
</dbReference>
<gene>
    <name evidence="1" type="ORF">NSPZN2_130050</name>
</gene>
<dbReference type="EMBL" id="CAJNBJ010000005">
    <property type="protein sequence ID" value="CAE6740143.1"/>
    <property type="molecule type" value="Genomic_DNA"/>
</dbReference>
<comment type="caution">
    <text evidence="1">The sequence shown here is derived from an EMBL/GenBank/DDBJ whole genome shotgun (WGS) entry which is preliminary data.</text>
</comment>
<name>A0ABN7LAM8_9BACT</name>
<organism evidence="1 2">
    <name type="scientific">Nitrospira defluvii</name>
    <dbReference type="NCBI Taxonomy" id="330214"/>
    <lineage>
        <taxon>Bacteria</taxon>
        <taxon>Pseudomonadati</taxon>
        <taxon>Nitrospirota</taxon>
        <taxon>Nitrospiria</taxon>
        <taxon>Nitrospirales</taxon>
        <taxon>Nitrospiraceae</taxon>
        <taxon>Nitrospira</taxon>
    </lineage>
</organism>
<sequence>MGNRVRQLSLWGVPVALAAITAAGLSAKWVSAADKPMLADPTQFEVEITETEKGFDAKGWAFSEHPVKVIVRNKNHVTHGFTSPLFNEIPVRMEGQGVEVRGKHFKSFHLEPGKTMTLHFTAPAKKHSETGQPEHQWYMVWCDIHPQAKGELHIVETHGEIGGG</sequence>